<organism evidence="3 4">
    <name type="scientific">Rhodococcus hoagii</name>
    <name type="common">Corynebacterium equii</name>
    <dbReference type="NCBI Taxonomy" id="43767"/>
    <lineage>
        <taxon>Bacteria</taxon>
        <taxon>Bacillati</taxon>
        <taxon>Actinomycetota</taxon>
        <taxon>Actinomycetes</taxon>
        <taxon>Mycobacteriales</taxon>
        <taxon>Nocardiaceae</taxon>
        <taxon>Prescottella</taxon>
    </lineage>
</organism>
<keyword evidence="1" id="KW-0472">Membrane</keyword>
<comment type="caution">
    <text evidence="3">The sequence shown here is derived from an EMBL/GenBank/DDBJ whole genome shotgun (WGS) entry which is preliminary data.</text>
</comment>
<feature type="signal peptide" evidence="2">
    <location>
        <begin position="1"/>
        <end position="34"/>
    </location>
</feature>
<sequence length="659" mass="67174">MIGPAIRYRSIRVLSCLLAAAAAAVCLGVSPASAQPAADDIVRDTTLVWPGLGLPSSVDLDATSSRDFTIPVPQGARGVVLTGQIRSAQGIGDAQVAIDDAHGRPVSSFGVSAAPGTSSPFTADLSALPVVDGAVSIRMMLRPANSPSDRCSSAPAVTLFDLATSFGIVGTAPPRTVQDFLPPVLTGMTVKVPATPTAAEQQAALDLVTAVTTHYLPAPVDVRIVASDAEPAGPPAMDDPLHRTVVITEGGDPAVTVERDGDGRRYLAISGSAQTLPQQASLFTSQTSALAQAASVTVTEPGSRAVHGTDTLTFGQLGASAQALVLGRTDAHVGFAPTAFGSPGLGAARVRLLADYTPLHPDDTASLVIESAGVVVQTLRLDESGHVDRSFDLPTQMSGRSTGITMQLTFTPRGGCTPFTAPMSFRTDPRSTVSVVAGADPRGGFASLPLAFAPSVQVALGDSDSGHLSRAAAVLQAIQRLTATPLNVVVVPPEEAASSGSGALVVADAATVEALKLSPPLSGSAESARVDLATPLSATVSGGLGSIQAFTDGGRTVVLVTASGDWAPVDRLLTYAAGLDDGWASLSGDVLVAGVDGEPATLTVRTDGSPRFLAETPTSWRRWLWLGGAALIVAAASVGATWVRRRRTAAARSRAHRDD</sequence>
<dbReference type="AlphaFoldDB" id="A0AAE2W7B0"/>
<feature type="transmembrane region" description="Helical" evidence="1">
    <location>
        <begin position="623"/>
        <end position="643"/>
    </location>
</feature>
<evidence type="ECO:0000313" key="4">
    <source>
        <dbReference type="Proteomes" id="UP000706122"/>
    </source>
</evidence>
<dbReference type="EMBL" id="WUYC01000003">
    <property type="protein sequence ID" value="MBM4715192.1"/>
    <property type="molecule type" value="Genomic_DNA"/>
</dbReference>
<dbReference type="Gene3D" id="2.60.120.260">
    <property type="entry name" value="Galactose-binding domain-like"/>
    <property type="match status" value="1"/>
</dbReference>
<keyword evidence="1" id="KW-1133">Transmembrane helix</keyword>
<evidence type="ECO:0000313" key="3">
    <source>
        <dbReference type="EMBL" id="MBM4715192.1"/>
    </source>
</evidence>
<name>A0AAE2W7B0_RHOHA</name>
<reference evidence="3" key="1">
    <citation type="submission" date="2019-11" db="EMBL/GenBank/DDBJ databases">
        <title>Spread of Macrolides and rifampicin resistant Rhodococcus equi in clinical isolates in the USA.</title>
        <authorList>
            <person name="Alvarez-Narvaez S."/>
            <person name="Huber L."/>
            <person name="Cohen N.D."/>
            <person name="Slovis N."/>
            <person name="Greiter M."/>
            <person name="Giguere S."/>
            <person name="Hart K."/>
        </authorList>
    </citation>
    <scope>NUCLEOTIDE SEQUENCE</scope>
    <source>
        <strain evidence="3">Lh_5</strain>
    </source>
</reference>
<evidence type="ECO:0000256" key="2">
    <source>
        <dbReference type="SAM" id="SignalP"/>
    </source>
</evidence>
<keyword evidence="1" id="KW-0812">Transmembrane</keyword>
<keyword evidence="2" id="KW-0732">Signal</keyword>
<proteinExistence type="predicted"/>
<accession>A0AAE2W7B0</accession>
<evidence type="ECO:0000256" key="1">
    <source>
        <dbReference type="SAM" id="Phobius"/>
    </source>
</evidence>
<evidence type="ECO:0008006" key="5">
    <source>
        <dbReference type="Google" id="ProtNLM"/>
    </source>
</evidence>
<gene>
    <name evidence="3" type="ORF">GS551_13410</name>
</gene>
<dbReference type="Proteomes" id="UP000706122">
    <property type="component" value="Unassembled WGS sequence"/>
</dbReference>
<protein>
    <recommendedName>
        <fullName evidence="5">Secreted protein</fullName>
    </recommendedName>
</protein>
<feature type="chain" id="PRO_5042206563" description="Secreted protein" evidence="2">
    <location>
        <begin position="35"/>
        <end position="659"/>
    </location>
</feature>